<name>A0A2M3ZU69_9DIPT</name>
<evidence type="ECO:0000313" key="2">
    <source>
        <dbReference type="EMBL" id="MBW32059.1"/>
    </source>
</evidence>
<organism evidence="2">
    <name type="scientific">Anopheles braziliensis</name>
    <dbReference type="NCBI Taxonomy" id="58242"/>
    <lineage>
        <taxon>Eukaryota</taxon>
        <taxon>Metazoa</taxon>
        <taxon>Ecdysozoa</taxon>
        <taxon>Arthropoda</taxon>
        <taxon>Hexapoda</taxon>
        <taxon>Insecta</taxon>
        <taxon>Pterygota</taxon>
        <taxon>Neoptera</taxon>
        <taxon>Endopterygota</taxon>
        <taxon>Diptera</taxon>
        <taxon>Nematocera</taxon>
        <taxon>Culicoidea</taxon>
        <taxon>Culicidae</taxon>
        <taxon>Anophelinae</taxon>
        <taxon>Anopheles</taxon>
    </lineage>
</organism>
<reference evidence="2" key="1">
    <citation type="submission" date="2018-01" db="EMBL/GenBank/DDBJ databases">
        <title>An insight into the sialome of Amazonian anophelines.</title>
        <authorList>
            <person name="Ribeiro J.M."/>
            <person name="Scarpassa V."/>
            <person name="Calvo E."/>
        </authorList>
    </citation>
    <scope>NUCLEOTIDE SEQUENCE</scope>
    <source>
        <tissue evidence="2">Salivary glands</tissue>
    </source>
</reference>
<sequence length="108" mass="12011">MSWYPPSLVLVISSYAVCSLTFPILGIIDRGPHMETTCSRRAVNESQRCTSCQPVLVCDDGGGRRYIPSARLCVCVFRSGRRVERTNFRMHFGCINNAARGAGVEIRL</sequence>
<evidence type="ECO:0000256" key="1">
    <source>
        <dbReference type="SAM" id="Phobius"/>
    </source>
</evidence>
<dbReference type="EMBL" id="GGFM01011308">
    <property type="protein sequence ID" value="MBW32059.1"/>
    <property type="molecule type" value="Transcribed_RNA"/>
</dbReference>
<proteinExistence type="predicted"/>
<keyword evidence="1" id="KW-0472">Membrane</keyword>
<keyword evidence="1" id="KW-0812">Transmembrane</keyword>
<keyword evidence="1" id="KW-1133">Transmembrane helix</keyword>
<dbReference type="AlphaFoldDB" id="A0A2M3ZU69"/>
<protein>
    <submittedName>
        <fullName evidence="2">Putative secreted peptide</fullName>
    </submittedName>
</protein>
<feature type="transmembrane region" description="Helical" evidence="1">
    <location>
        <begin position="6"/>
        <end position="28"/>
    </location>
</feature>
<accession>A0A2M3ZU69</accession>